<keyword evidence="3" id="KW-1185">Reference proteome</keyword>
<protein>
    <submittedName>
        <fullName evidence="2">HET domain-containing protein</fullName>
    </submittedName>
</protein>
<dbReference type="GeneID" id="62157601"/>
<dbReference type="RefSeq" id="XP_038750227.1">
    <property type="nucleotide sequence ID" value="XM_038884527.1"/>
</dbReference>
<comment type="caution">
    <text evidence="2">The sequence shown here is derived from an EMBL/GenBank/DDBJ whole genome shotgun (WGS) entry which is preliminary data.</text>
</comment>
<evidence type="ECO:0000313" key="3">
    <source>
        <dbReference type="Proteomes" id="UP000781932"/>
    </source>
</evidence>
<sequence length="625" mass="70536">MWLINVNTLKLEEHFNPDVPYAVLSHTWGTEEVSFQEFKNSDEAVWSKKREGFRKIFETCRLASLLGLHYAWVDTCCIDKTSSAELSEAINSMFQWYQSSRICFVYLADMHDTAHSYTFYENLKACRWFTRGWTLQELIAPKMVTFYNSSWKLLGNKQTLARQLTWITGIDRAVLSNKVSLAEIPVGTRMSWAAKRQTTRLEDSAYCLLGLFEINMPLLYGEGTNAFARLQSEILQETNDLSLLAWTSDTTDPERLQLYSGVLATSPDQFVVCSNLEIISTQQLISDAEILVRKSYLQLSAELHARQFASHETETADHSEYVLSLCCRQKHGTPPTRTWICMGLSKVPSGYIRHKPWMLVERWGDNDWSYDKKAKPLKLLRHIGLVGSNKLQDARFKRAVFVRLDSNLGGQQNPDPTLTAIPDTLWDGLHGVFLDKDGAQFPSSPYLVQITLPHHTSTAKLLLVSLISRAQSKSPERWAMLLSDYQDPIGKAFWAQLGDWDQSSTLRSRLPMAMLSKMTRSRQLSIASADQAVFPEPAEGVATPARPASRTLQISEHRRITATISIVPNDAGDEACSIIVSIQDVDARLHGESQIAATNGATGVLENLFGPRSRSFLRSARWSTI</sequence>
<dbReference type="PANTHER" id="PTHR10622:SF12">
    <property type="entry name" value="HET DOMAIN-CONTAINING PROTEIN"/>
    <property type="match status" value="1"/>
</dbReference>
<dbReference type="EMBL" id="JAATWM020000004">
    <property type="protein sequence ID" value="KAF9880766.1"/>
    <property type="molecule type" value="Genomic_DNA"/>
</dbReference>
<dbReference type="AlphaFoldDB" id="A0A9P6IF52"/>
<accession>A0A9P6IF52</accession>
<dbReference type="PANTHER" id="PTHR10622">
    <property type="entry name" value="HET DOMAIN-CONTAINING PROTEIN"/>
    <property type="match status" value="1"/>
</dbReference>
<proteinExistence type="predicted"/>
<dbReference type="InterPro" id="IPR010730">
    <property type="entry name" value="HET"/>
</dbReference>
<reference evidence="2" key="1">
    <citation type="submission" date="2020-03" db="EMBL/GenBank/DDBJ databases">
        <authorList>
            <person name="He L."/>
        </authorList>
    </citation>
    <scope>NUCLEOTIDE SEQUENCE</scope>
    <source>
        <strain evidence="2">CkLH20</strain>
    </source>
</reference>
<name>A0A9P6IF52_9PEZI</name>
<evidence type="ECO:0000259" key="1">
    <source>
        <dbReference type="Pfam" id="PF06985"/>
    </source>
</evidence>
<reference evidence="2" key="2">
    <citation type="submission" date="2020-11" db="EMBL/GenBank/DDBJ databases">
        <title>Whole genome sequencing of Colletotrichum sp.</title>
        <authorList>
            <person name="Li H."/>
        </authorList>
    </citation>
    <scope>NUCLEOTIDE SEQUENCE</scope>
    <source>
        <strain evidence="2">CkLH20</strain>
    </source>
</reference>
<dbReference type="Pfam" id="PF06985">
    <property type="entry name" value="HET"/>
    <property type="match status" value="1"/>
</dbReference>
<organism evidence="2 3">
    <name type="scientific">Colletotrichum karsti</name>
    <dbReference type="NCBI Taxonomy" id="1095194"/>
    <lineage>
        <taxon>Eukaryota</taxon>
        <taxon>Fungi</taxon>
        <taxon>Dikarya</taxon>
        <taxon>Ascomycota</taxon>
        <taxon>Pezizomycotina</taxon>
        <taxon>Sordariomycetes</taxon>
        <taxon>Hypocreomycetidae</taxon>
        <taxon>Glomerellales</taxon>
        <taxon>Glomerellaceae</taxon>
        <taxon>Colletotrichum</taxon>
        <taxon>Colletotrichum boninense species complex</taxon>
    </lineage>
</organism>
<dbReference type="Proteomes" id="UP000781932">
    <property type="component" value="Unassembled WGS sequence"/>
</dbReference>
<gene>
    <name evidence="2" type="ORF">CkaCkLH20_01808</name>
</gene>
<evidence type="ECO:0000313" key="2">
    <source>
        <dbReference type="EMBL" id="KAF9880766.1"/>
    </source>
</evidence>
<dbReference type="OrthoDB" id="20872at2759"/>
<feature type="domain" description="Heterokaryon incompatibility" evidence="1">
    <location>
        <begin position="21"/>
        <end position="114"/>
    </location>
</feature>